<feature type="compositionally biased region" description="Pro residues" evidence="1">
    <location>
        <begin position="126"/>
        <end position="135"/>
    </location>
</feature>
<evidence type="ECO:0000313" key="2">
    <source>
        <dbReference type="EMBL" id="VVD00156.1"/>
    </source>
</evidence>
<feature type="region of interest" description="Disordered" evidence="1">
    <location>
        <begin position="26"/>
        <end position="64"/>
    </location>
</feature>
<feature type="compositionally biased region" description="Acidic residues" evidence="1">
    <location>
        <begin position="30"/>
        <end position="41"/>
    </location>
</feature>
<feature type="region of interest" description="Disordered" evidence="1">
    <location>
        <begin position="207"/>
        <end position="241"/>
    </location>
</feature>
<dbReference type="Proteomes" id="UP000324832">
    <property type="component" value="Unassembled WGS sequence"/>
</dbReference>
<dbReference type="AlphaFoldDB" id="A0A5E4QP71"/>
<feature type="compositionally biased region" description="Acidic residues" evidence="1">
    <location>
        <begin position="229"/>
        <end position="241"/>
    </location>
</feature>
<proteinExistence type="predicted"/>
<feature type="compositionally biased region" description="Polar residues" evidence="1">
    <location>
        <begin position="106"/>
        <end position="117"/>
    </location>
</feature>
<protein>
    <submittedName>
        <fullName evidence="2">Uncharacterized protein</fullName>
    </submittedName>
</protein>
<feature type="region of interest" description="Disordered" evidence="1">
    <location>
        <begin position="103"/>
        <end position="135"/>
    </location>
</feature>
<evidence type="ECO:0000313" key="3">
    <source>
        <dbReference type="Proteomes" id="UP000324832"/>
    </source>
</evidence>
<organism evidence="2 3">
    <name type="scientific">Leptidea sinapis</name>
    <dbReference type="NCBI Taxonomy" id="189913"/>
    <lineage>
        <taxon>Eukaryota</taxon>
        <taxon>Metazoa</taxon>
        <taxon>Ecdysozoa</taxon>
        <taxon>Arthropoda</taxon>
        <taxon>Hexapoda</taxon>
        <taxon>Insecta</taxon>
        <taxon>Pterygota</taxon>
        <taxon>Neoptera</taxon>
        <taxon>Endopterygota</taxon>
        <taxon>Lepidoptera</taxon>
        <taxon>Glossata</taxon>
        <taxon>Ditrysia</taxon>
        <taxon>Papilionoidea</taxon>
        <taxon>Pieridae</taxon>
        <taxon>Dismorphiinae</taxon>
        <taxon>Leptidea</taxon>
    </lineage>
</organism>
<name>A0A5E4QP71_9NEOP</name>
<dbReference type="EMBL" id="FZQP02004468">
    <property type="protein sequence ID" value="VVD00156.1"/>
    <property type="molecule type" value="Genomic_DNA"/>
</dbReference>
<sequence length="241" mass="25490">MVVPLSATGRPVYQLPVEEPERVITVDTTPGEEYEDEEPEEQPPVPIPVDHQPTAASPESKVVRGPFGLDPELIAQLDAAAPVRRAPEISKLDIEFLEEPVKTPRATKTNPCPSVVQSPPRGMPVAPGPAPAPPGPAPLGDSQLADTIHTIASPDLNLYETAGCGYQVGEAALVALLSELLLVLVSTADGGDDRLVRVLNNRSSIAPSRFDSRHEPSIPTVPGPPAEVLLEDPEDDNILGS</sequence>
<gene>
    <name evidence="2" type="ORF">LSINAPIS_LOCUS10851</name>
</gene>
<reference evidence="2 3" key="1">
    <citation type="submission" date="2017-07" db="EMBL/GenBank/DDBJ databases">
        <authorList>
            <person name="Talla V."/>
            <person name="Backstrom N."/>
        </authorList>
    </citation>
    <scope>NUCLEOTIDE SEQUENCE [LARGE SCALE GENOMIC DNA]</scope>
</reference>
<evidence type="ECO:0000256" key="1">
    <source>
        <dbReference type="SAM" id="MobiDB-lite"/>
    </source>
</evidence>
<keyword evidence="3" id="KW-1185">Reference proteome</keyword>
<accession>A0A5E4QP71</accession>